<gene>
    <name evidence="2" type="ORF">Tci_636947</name>
</gene>
<organism evidence="2">
    <name type="scientific">Tanacetum cinerariifolium</name>
    <name type="common">Dalmatian daisy</name>
    <name type="synonym">Chrysanthemum cinerariifolium</name>
    <dbReference type="NCBI Taxonomy" id="118510"/>
    <lineage>
        <taxon>Eukaryota</taxon>
        <taxon>Viridiplantae</taxon>
        <taxon>Streptophyta</taxon>
        <taxon>Embryophyta</taxon>
        <taxon>Tracheophyta</taxon>
        <taxon>Spermatophyta</taxon>
        <taxon>Magnoliopsida</taxon>
        <taxon>eudicotyledons</taxon>
        <taxon>Gunneridae</taxon>
        <taxon>Pentapetalae</taxon>
        <taxon>asterids</taxon>
        <taxon>campanulids</taxon>
        <taxon>Asterales</taxon>
        <taxon>Asteraceae</taxon>
        <taxon>Asteroideae</taxon>
        <taxon>Anthemideae</taxon>
        <taxon>Anthemidinae</taxon>
        <taxon>Tanacetum</taxon>
    </lineage>
</organism>
<evidence type="ECO:0000313" key="2">
    <source>
        <dbReference type="EMBL" id="GFA64975.1"/>
    </source>
</evidence>
<proteinExistence type="predicted"/>
<feature type="compositionally biased region" description="Basic and acidic residues" evidence="1">
    <location>
        <begin position="210"/>
        <end position="228"/>
    </location>
</feature>
<feature type="region of interest" description="Disordered" evidence="1">
    <location>
        <begin position="201"/>
        <end position="228"/>
    </location>
</feature>
<sequence>MAFVSSSNNNSTNGAVNTAQAVNTPIGVSTASTQVNAANIDNLSDAVIYGFMASQPKCYNFHKRGHFTKECRASRSQDTKYKESTRRTVPVETLASTALVSCDRLGGYDWSDQVKEGNFMPPKLNFSFIGLDEFANKTIVENSKAESSQEKPKEVRKNTDAPVIEEWVLDDKDEEMIQPNFKQKTIKTSIAKIEFVKPKQPKKKTWKTVKPVEKPMKNTYRPRDNQRN</sequence>
<dbReference type="EMBL" id="BKCJ010461890">
    <property type="protein sequence ID" value="GFA64975.1"/>
    <property type="molecule type" value="Genomic_DNA"/>
</dbReference>
<accession>A0A699K1X3</accession>
<reference evidence="2" key="1">
    <citation type="journal article" date="2019" name="Sci. Rep.">
        <title>Draft genome of Tanacetum cinerariifolium, the natural source of mosquito coil.</title>
        <authorList>
            <person name="Yamashiro T."/>
            <person name="Shiraishi A."/>
            <person name="Satake H."/>
            <person name="Nakayama K."/>
        </authorList>
    </citation>
    <scope>NUCLEOTIDE SEQUENCE</scope>
</reference>
<evidence type="ECO:0000256" key="1">
    <source>
        <dbReference type="SAM" id="MobiDB-lite"/>
    </source>
</evidence>
<name>A0A699K1X3_TANCI</name>
<dbReference type="AlphaFoldDB" id="A0A699K1X3"/>
<comment type="caution">
    <text evidence="2">The sequence shown here is derived from an EMBL/GenBank/DDBJ whole genome shotgun (WGS) entry which is preliminary data.</text>
</comment>
<protein>
    <submittedName>
        <fullName evidence="2">Uncharacterized protein</fullName>
    </submittedName>
</protein>